<evidence type="ECO:0000313" key="3">
    <source>
        <dbReference type="Proteomes" id="UP001085076"/>
    </source>
</evidence>
<organism evidence="2 3">
    <name type="scientific">Dioscorea zingiberensis</name>
    <dbReference type="NCBI Taxonomy" id="325984"/>
    <lineage>
        <taxon>Eukaryota</taxon>
        <taxon>Viridiplantae</taxon>
        <taxon>Streptophyta</taxon>
        <taxon>Embryophyta</taxon>
        <taxon>Tracheophyta</taxon>
        <taxon>Spermatophyta</taxon>
        <taxon>Magnoliopsida</taxon>
        <taxon>Liliopsida</taxon>
        <taxon>Dioscoreales</taxon>
        <taxon>Dioscoreaceae</taxon>
        <taxon>Dioscorea</taxon>
    </lineage>
</organism>
<evidence type="ECO:0000313" key="2">
    <source>
        <dbReference type="EMBL" id="KAJ0962962.1"/>
    </source>
</evidence>
<protein>
    <submittedName>
        <fullName evidence="2">Uncharacterized protein</fullName>
    </submittedName>
</protein>
<comment type="caution">
    <text evidence="2">The sequence shown here is derived from an EMBL/GenBank/DDBJ whole genome shotgun (WGS) entry which is preliminary data.</text>
</comment>
<name>A0A9D5BXW2_9LILI</name>
<accession>A0A9D5BXW2</accession>
<dbReference type="InterPro" id="IPR015421">
    <property type="entry name" value="PyrdxlP-dep_Trfase_major"/>
</dbReference>
<feature type="region of interest" description="Disordered" evidence="1">
    <location>
        <begin position="43"/>
        <end position="98"/>
    </location>
</feature>
<sequence>MAGFLGEVLNSGFNATDFNWRSSSTAMELETLVMDWLAKLLSSSSGAPPPSRRPTLATPPSSIRRRWPQQAPNRTPTLPDSDTHQPPQDHLWNYSITG</sequence>
<dbReference type="Proteomes" id="UP001085076">
    <property type="component" value="Miscellaneous, Linkage group lg09"/>
</dbReference>
<reference evidence="2" key="1">
    <citation type="submission" date="2021-03" db="EMBL/GenBank/DDBJ databases">
        <authorList>
            <person name="Li Z."/>
            <person name="Yang C."/>
        </authorList>
    </citation>
    <scope>NUCLEOTIDE SEQUENCE</scope>
    <source>
        <strain evidence="2">Dzin_1.0</strain>
        <tissue evidence="2">Leaf</tissue>
    </source>
</reference>
<feature type="compositionally biased region" description="Polar residues" evidence="1">
    <location>
        <begin position="70"/>
        <end position="86"/>
    </location>
</feature>
<dbReference type="EMBL" id="JAGGNH010000009">
    <property type="protein sequence ID" value="KAJ0962962.1"/>
    <property type="molecule type" value="Genomic_DNA"/>
</dbReference>
<dbReference type="Gene3D" id="3.40.640.10">
    <property type="entry name" value="Type I PLP-dependent aspartate aminotransferase-like (Major domain)"/>
    <property type="match status" value="1"/>
</dbReference>
<dbReference type="AlphaFoldDB" id="A0A9D5BXW2"/>
<proteinExistence type="predicted"/>
<keyword evidence="3" id="KW-1185">Reference proteome</keyword>
<reference evidence="2" key="2">
    <citation type="journal article" date="2022" name="Hortic Res">
        <title>The genome of Dioscorea zingiberensis sheds light on the biosynthesis, origin and evolution of the medicinally important diosgenin saponins.</title>
        <authorList>
            <person name="Li Y."/>
            <person name="Tan C."/>
            <person name="Li Z."/>
            <person name="Guo J."/>
            <person name="Li S."/>
            <person name="Chen X."/>
            <person name="Wang C."/>
            <person name="Dai X."/>
            <person name="Yang H."/>
            <person name="Song W."/>
            <person name="Hou L."/>
            <person name="Xu J."/>
            <person name="Tong Z."/>
            <person name="Xu A."/>
            <person name="Yuan X."/>
            <person name="Wang W."/>
            <person name="Yang Q."/>
            <person name="Chen L."/>
            <person name="Sun Z."/>
            <person name="Wang K."/>
            <person name="Pan B."/>
            <person name="Chen J."/>
            <person name="Bao Y."/>
            <person name="Liu F."/>
            <person name="Qi X."/>
            <person name="Gang D.R."/>
            <person name="Wen J."/>
            <person name="Li J."/>
        </authorList>
    </citation>
    <scope>NUCLEOTIDE SEQUENCE</scope>
    <source>
        <strain evidence="2">Dzin_1.0</strain>
    </source>
</reference>
<gene>
    <name evidence="2" type="ORF">J5N97_028084</name>
</gene>
<evidence type="ECO:0000256" key="1">
    <source>
        <dbReference type="SAM" id="MobiDB-lite"/>
    </source>
</evidence>